<evidence type="ECO:0000313" key="1">
    <source>
        <dbReference type="EMBL" id="HIU59673.1"/>
    </source>
</evidence>
<protein>
    <submittedName>
        <fullName evidence="1">DUF1667 domain-containing protein</fullName>
    </submittedName>
</protein>
<accession>A0A9D1MGJ7</accession>
<dbReference type="InterPro" id="IPR012460">
    <property type="entry name" value="DUF1667"/>
</dbReference>
<name>A0A9D1MGJ7_9FIRM</name>
<dbReference type="Proteomes" id="UP000824081">
    <property type="component" value="Unassembled WGS sequence"/>
</dbReference>
<dbReference type="Gene3D" id="2.20.25.90">
    <property type="entry name" value="ADC-like domains"/>
    <property type="match status" value="1"/>
</dbReference>
<proteinExistence type="predicted"/>
<dbReference type="PANTHER" id="PTHR39450">
    <property type="entry name" value="MOLYBDOPTERIN OXIDOREDUCTASE, 4FE-4S CLUSTER-BINDING SUBUNIT"/>
    <property type="match status" value="1"/>
</dbReference>
<dbReference type="Pfam" id="PF07892">
    <property type="entry name" value="DUF1667"/>
    <property type="match status" value="1"/>
</dbReference>
<reference evidence="1" key="2">
    <citation type="journal article" date="2021" name="PeerJ">
        <title>Extensive microbial diversity within the chicken gut microbiome revealed by metagenomics and culture.</title>
        <authorList>
            <person name="Gilroy R."/>
            <person name="Ravi A."/>
            <person name="Getino M."/>
            <person name="Pursley I."/>
            <person name="Horton D.L."/>
            <person name="Alikhan N.F."/>
            <person name="Baker D."/>
            <person name="Gharbi K."/>
            <person name="Hall N."/>
            <person name="Watson M."/>
            <person name="Adriaenssens E.M."/>
            <person name="Foster-Nyarko E."/>
            <person name="Jarju S."/>
            <person name="Secka A."/>
            <person name="Antonio M."/>
            <person name="Oren A."/>
            <person name="Chaudhuri R.R."/>
            <person name="La Ragione R."/>
            <person name="Hildebrand F."/>
            <person name="Pallen M.J."/>
        </authorList>
    </citation>
    <scope>NUCLEOTIDE SEQUENCE</scope>
    <source>
        <strain evidence="1">11687</strain>
    </source>
</reference>
<evidence type="ECO:0000313" key="2">
    <source>
        <dbReference type="Proteomes" id="UP000824081"/>
    </source>
</evidence>
<gene>
    <name evidence="1" type="ORF">IAC57_06185</name>
</gene>
<dbReference type="EMBL" id="DVMZ01000171">
    <property type="protein sequence ID" value="HIU59673.1"/>
    <property type="molecule type" value="Genomic_DNA"/>
</dbReference>
<dbReference type="SUPFAM" id="SSF160148">
    <property type="entry name" value="CPE0013-like"/>
    <property type="match status" value="1"/>
</dbReference>
<dbReference type="Gene3D" id="3.10.530.10">
    <property type="entry name" value="CPE0013-like"/>
    <property type="match status" value="1"/>
</dbReference>
<sequence>MEIKHLTCIECPMGCALEAGVENGKAVWVKGNTCPRGKAYAENEVVCPMRVVTSSVRASDGRMIPVKTDRPVKKSGMFDVMKKINAVHPEGEVRLGQVLVENIADGADLIATDCSFPARSGK</sequence>
<organism evidence="1 2">
    <name type="scientific">Candidatus Scatosoma pullistercoris</name>
    <dbReference type="NCBI Taxonomy" id="2840934"/>
    <lineage>
        <taxon>Bacteria</taxon>
        <taxon>Bacillati</taxon>
        <taxon>Bacillota</taxon>
        <taxon>Clostridia</taxon>
        <taxon>Candidatus Scatosoma</taxon>
    </lineage>
</organism>
<comment type="caution">
    <text evidence="1">The sequence shown here is derived from an EMBL/GenBank/DDBJ whole genome shotgun (WGS) entry which is preliminary data.</text>
</comment>
<dbReference type="SUPFAM" id="SSF53706">
    <property type="entry name" value="Formate dehydrogenase/DMSO reductase, domains 1-3"/>
    <property type="match status" value="1"/>
</dbReference>
<dbReference type="PANTHER" id="PTHR39450:SF1">
    <property type="entry name" value="DUF1667 DOMAIN-CONTAINING PROTEIN"/>
    <property type="match status" value="1"/>
</dbReference>
<reference evidence="1" key="1">
    <citation type="submission" date="2020-10" db="EMBL/GenBank/DDBJ databases">
        <authorList>
            <person name="Gilroy R."/>
        </authorList>
    </citation>
    <scope>NUCLEOTIDE SEQUENCE</scope>
    <source>
        <strain evidence="1">11687</strain>
    </source>
</reference>
<dbReference type="AlphaFoldDB" id="A0A9D1MGJ7"/>
<dbReference type="InterPro" id="IPR036593">
    <property type="entry name" value="CPE0013-like_sf"/>
</dbReference>